<dbReference type="InterPro" id="IPR000531">
    <property type="entry name" value="Beta-barrel_TonB"/>
</dbReference>
<dbReference type="PROSITE" id="PS52016">
    <property type="entry name" value="TONB_DEPENDENT_REC_3"/>
    <property type="match status" value="1"/>
</dbReference>
<dbReference type="InterPro" id="IPR039426">
    <property type="entry name" value="TonB-dep_rcpt-like"/>
</dbReference>
<dbReference type="GO" id="GO:0009279">
    <property type="term" value="C:cell outer membrane"/>
    <property type="evidence" value="ECO:0007669"/>
    <property type="project" value="UniProtKB-SubCell"/>
</dbReference>
<dbReference type="GO" id="GO:0044718">
    <property type="term" value="P:siderophore transmembrane transport"/>
    <property type="evidence" value="ECO:0007669"/>
    <property type="project" value="TreeGrafter"/>
</dbReference>
<dbReference type="Gene3D" id="2.40.170.20">
    <property type="entry name" value="TonB-dependent receptor, beta-barrel domain"/>
    <property type="match status" value="1"/>
</dbReference>
<keyword evidence="9 17" id="KW-0675">Receptor</keyword>
<keyword evidence="6 14" id="KW-0732">Signal</keyword>
<dbReference type="Gene3D" id="2.170.130.10">
    <property type="entry name" value="TonB-dependent receptor, plug domain"/>
    <property type="match status" value="1"/>
</dbReference>
<dbReference type="InterPro" id="IPR037066">
    <property type="entry name" value="Plug_dom_sf"/>
</dbReference>
<accession>A0A9D7K1S6</accession>
<dbReference type="Proteomes" id="UP000886689">
    <property type="component" value="Unassembled WGS sequence"/>
</dbReference>
<organism evidence="17 18">
    <name type="scientific">Candidatus Proximibacter danicus</name>
    <dbReference type="NCBI Taxonomy" id="2954365"/>
    <lineage>
        <taxon>Bacteria</taxon>
        <taxon>Pseudomonadati</taxon>
        <taxon>Pseudomonadota</taxon>
        <taxon>Betaproteobacteria</taxon>
        <taxon>Candidatus Proximibacter</taxon>
    </lineage>
</organism>
<evidence type="ECO:0000256" key="12">
    <source>
        <dbReference type="PROSITE-ProRule" id="PRU10144"/>
    </source>
</evidence>
<evidence type="ECO:0000256" key="8">
    <source>
        <dbReference type="ARBA" id="ARBA00023136"/>
    </source>
</evidence>
<evidence type="ECO:0000256" key="5">
    <source>
        <dbReference type="ARBA" id="ARBA00022692"/>
    </source>
</evidence>
<dbReference type="Pfam" id="PF07715">
    <property type="entry name" value="Plug"/>
    <property type="match status" value="1"/>
</dbReference>
<evidence type="ECO:0000259" key="16">
    <source>
        <dbReference type="Pfam" id="PF07715"/>
    </source>
</evidence>
<keyword evidence="10 11" id="KW-0998">Cell outer membrane</keyword>
<feature type="domain" description="TonB-dependent receptor plug" evidence="16">
    <location>
        <begin position="66"/>
        <end position="153"/>
    </location>
</feature>
<feature type="domain" description="TonB-dependent receptor-like beta-barrel" evidence="15">
    <location>
        <begin position="262"/>
        <end position="697"/>
    </location>
</feature>
<comment type="caution">
    <text evidence="17">The sequence shown here is derived from an EMBL/GenBank/DDBJ whole genome shotgun (WGS) entry which is preliminary data.</text>
</comment>
<comment type="similarity">
    <text evidence="2 11 13">Belongs to the TonB-dependent receptor family.</text>
</comment>
<evidence type="ECO:0000313" key="17">
    <source>
        <dbReference type="EMBL" id="MBK8523779.1"/>
    </source>
</evidence>
<name>A0A9D7K1S6_9PROT</name>
<dbReference type="InterPro" id="IPR012910">
    <property type="entry name" value="Plug_dom"/>
</dbReference>
<sequence>MLFNKKPIAIAVTFALSVIWQTANAQTSNPASHSLDEVVVSDSRIEPAPTAAGTLNIKSLAPMRAATSDTAGLLRNIPGVSLQGAGGVSSLPAIHGMADDRVRTKVDGMDLISGCANHMNPPLSYIDPTNVGSIKVFAGITPVSIGGDSIGGTIIVNSADPEFAKAGEAPLLKGQAGAFYRSNGNGVGGNLSATLANENLSVTYSGSTAQADNYRAGRSFKNGARVSTNKDRDGHWLSANEVASSAYETRNHALGFAVRHENHLVELKLGLQDIPYQNFPNQRMDMTGNDSKQVNLRYKGQFDWGALEARIYDERTRHEMQFGDDKTYWYSATTPGMPMDTKGRNTGGQLKADIVLSQRDTLRVGGEIQRYRLDDWWEPSGTGMMSPNTFWNINDGERNRLAVFAEWEAQWNRQWLTQFGIRHETVDMDSGRVQGYNGLTNTGTSRGVTAFNAADRDKTDHNLDLTLLARYTPDEQRTIEFGYARKTRSPNLYERYTWNTGSTMVLNMNNWYGDGNGYVGNINLNPEVAHTLSTTLSWHDATKKEWGLSLTPYYTRVSDYIDAVACTTCTARADGFRNLTLANQDARLYGIDIAGLMPLANNTGFGSFSLTGMINYVNGKNRKSDDDLYHIMPLNTKLALVQKLGQWTNTAEAQFVKAKSEVADIRREMETDGYALFNLRSSYELKQVRLDVGIDNVFDKFYRHPLGGAYVGQGSTMGTAVAYGSAVPGMGRSFYAGVNYKF</sequence>
<evidence type="ECO:0000259" key="15">
    <source>
        <dbReference type="Pfam" id="PF00593"/>
    </source>
</evidence>
<dbReference type="SUPFAM" id="SSF56935">
    <property type="entry name" value="Porins"/>
    <property type="match status" value="1"/>
</dbReference>
<feature type="chain" id="PRO_5038427789" evidence="14">
    <location>
        <begin position="26"/>
        <end position="742"/>
    </location>
</feature>
<feature type="short sequence motif" description="TonB C-terminal box" evidence="12">
    <location>
        <begin position="725"/>
        <end position="742"/>
    </location>
</feature>
<evidence type="ECO:0000256" key="11">
    <source>
        <dbReference type="PROSITE-ProRule" id="PRU01360"/>
    </source>
</evidence>
<dbReference type="AlphaFoldDB" id="A0A9D7K1S6"/>
<keyword evidence="4 11" id="KW-1134">Transmembrane beta strand</keyword>
<dbReference type="PROSITE" id="PS01156">
    <property type="entry name" value="TONB_DEPENDENT_REC_2"/>
    <property type="match status" value="1"/>
</dbReference>
<keyword evidence="5 11" id="KW-0812">Transmembrane</keyword>
<dbReference type="GO" id="GO:0015344">
    <property type="term" value="F:siderophore uptake transmembrane transporter activity"/>
    <property type="evidence" value="ECO:0007669"/>
    <property type="project" value="TreeGrafter"/>
</dbReference>
<evidence type="ECO:0000256" key="2">
    <source>
        <dbReference type="ARBA" id="ARBA00009810"/>
    </source>
</evidence>
<dbReference type="InterPro" id="IPR010917">
    <property type="entry name" value="TonB_rcpt_CS"/>
</dbReference>
<evidence type="ECO:0000256" key="7">
    <source>
        <dbReference type="ARBA" id="ARBA00023077"/>
    </source>
</evidence>
<dbReference type="EMBL" id="JADJUC010000005">
    <property type="protein sequence ID" value="MBK8523779.1"/>
    <property type="molecule type" value="Genomic_DNA"/>
</dbReference>
<keyword evidence="7 13" id="KW-0798">TonB box</keyword>
<evidence type="ECO:0000256" key="10">
    <source>
        <dbReference type="ARBA" id="ARBA00023237"/>
    </source>
</evidence>
<protein>
    <submittedName>
        <fullName evidence="17">TonB-dependent receptor</fullName>
    </submittedName>
</protein>
<dbReference type="PANTHER" id="PTHR30069:SF49">
    <property type="entry name" value="OUTER MEMBRANE PROTEIN C"/>
    <property type="match status" value="1"/>
</dbReference>
<comment type="subcellular location">
    <subcellularLocation>
        <location evidence="1 11">Cell outer membrane</location>
        <topology evidence="1 11">Multi-pass membrane protein</topology>
    </subcellularLocation>
</comment>
<evidence type="ECO:0000256" key="3">
    <source>
        <dbReference type="ARBA" id="ARBA00022448"/>
    </source>
</evidence>
<proteinExistence type="inferred from homology"/>
<evidence type="ECO:0000256" key="1">
    <source>
        <dbReference type="ARBA" id="ARBA00004571"/>
    </source>
</evidence>
<evidence type="ECO:0000256" key="6">
    <source>
        <dbReference type="ARBA" id="ARBA00022729"/>
    </source>
</evidence>
<evidence type="ECO:0000313" key="18">
    <source>
        <dbReference type="Proteomes" id="UP000886689"/>
    </source>
</evidence>
<dbReference type="InterPro" id="IPR036942">
    <property type="entry name" value="Beta-barrel_TonB_sf"/>
</dbReference>
<keyword evidence="3 11" id="KW-0813">Transport</keyword>
<evidence type="ECO:0000256" key="13">
    <source>
        <dbReference type="RuleBase" id="RU003357"/>
    </source>
</evidence>
<evidence type="ECO:0000256" key="9">
    <source>
        <dbReference type="ARBA" id="ARBA00023170"/>
    </source>
</evidence>
<feature type="signal peptide" evidence="14">
    <location>
        <begin position="1"/>
        <end position="25"/>
    </location>
</feature>
<reference evidence="17" key="1">
    <citation type="submission" date="2020-10" db="EMBL/GenBank/DDBJ databases">
        <title>Connecting structure to function with the recovery of over 1000 high-quality activated sludge metagenome-assembled genomes encoding full-length rRNA genes using long-read sequencing.</title>
        <authorList>
            <person name="Singleton C.M."/>
            <person name="Petriglieri F."/>
            <person name="Kristensen J.M."/>
            <person name="Kirkegaard R.H."/>
            <person name="Michaelsen T.Y."/>
            <person name="Andersen M.H."/>
            <person name="Karst S.M."/>
            <person name="Dueholm M.S."/>
            <person name="Nielsen P.H."/>
            <person name="Albertsen M."/>
        </authorList>
    </citation>
    <scope>NUCLEOTIDE SEQUENCE</scope>
    <source>
        <strain evidence="17">Hirt_18-Q3-R61-65_BATAC.395</strain>
    </source>
</reference>
<evidence type="ECO:0000256" key="4">
    <source>
        <dbReference type="ARBA" id="ARBA00022452"/>
    </source>
</evidence>
<evidence type="ECO:0000256" key="14">
    <source>
        <dbReference type="SAM" id="SignalP"/>
    </source>
</evidence>
<dbReference type="PANTHER" id="PTHR30069">
    <property type="entry name" value="TONB-DEPENDENT OUTER MEMBRANE RECEPTOR"/>
    <property type="match status" value="1"/>
</dbReference>
<gene>
    <name evidence="17" type="ORF">IPL58_06470</name>
</gene>
<dbReference type="Pfam" id="PF00593">
    <property type="entry name" value="TonB_dep_Rec_b-barrel"/>
    <property type="match status" value="1"/>
</dbReference>
<keyword evidence="8 11" id="KW-0472">Membrane</keyword>